<proteinExistence type="predicted"/>
<protein>
    <submittedName>
        <fullName evidence="5">DNA-binding NarL/FixJ family response regulator</fullName>
    </submittedName>
</protein>
<dbReference type="InterPro" id="IPR036388">
    <property type="entry name" value="WH-like_DNA-bd_sf"/>
</dbReference>
<keyword evidence="3" id="KW-0804">Transcription</keyword>
<dbReference type="EMBL" id="JAVDYE010000001">
    <property type="protein sequence ID" value="MDR7384607.1"/>
    <property type="molecule type" value="Genomic_DNA"/>
</dbReference>
<comment type="caution">
    <text evidence="5">The sequence shown here is derived from an EMBL/GenBank/DDBJ whole genome shotgun (WGS) entry which is preliminary data.</text>
</comment>
<sequence length="126" mass="12744">MPVPRARLVGRARELGELRTALDAVRAGGNRTLVIAGEAGIVQAVGREAVVAAAGPAAAPASSGSGPDALTPREQQVLALVAEGLTNGQIAERLFISAKTASVQVSAILRKLGVASRTEAALRASR</sequence>
<feature type="domain" description="HTH luxR-type" evidence="4">
    <location>
        <begin position="63"/>
        <end position="126"/>
    </location>
</feature>
<evidence type="ECO:0000313" key="6">
    <source>
        <dbReference type="Proteomes" id="UP001183585"/>
    </source>
</evidence>
<dbReference type="Proteomes" id="UP001183585">
    <property type="component" value="Unassembled WGS sequence"/>
</dbReference>
<evidence type="ECO:0000256" key="1">
    <source>
        <dbReference type="ARBA" id="ARBA00023015"/>
    </source>
</evidence>
<dbReference type="SMART" id="SM00421">
    <property type="entry name" value="HTH_LUXR"/>
    <property type="match status" value="1"/>
</dbReference>
<evidence type="ECO:0000256" key="3">
    <source>
        <dbReference type="ARBA" id="ARBA00023163"/>
    </source>
</evidence>
<keyword evidence="1" id="KW-0805">Transcription regulation</keyword>
<evidence type="ECO:0000259" key="4">
    <source>
        <dbReference type="PROSITE" id="PS50043"/>
    </source>
</evidence>
<dbReference type="InterPro" id="IPR000792">
    <property type="entry name" value="Tscrpt_reg_LuxR_C"/>
</dbReference>
<accession>A0ABU2CTE0</accession>
<evidence type="ECO:0000256" key="2">
    <source>
        <dbReference type="ARBA" id="ARBA00023125"/>
    </source>
</evidence>
<dbReference type="RefSeq" id="WP_310243109.1">
    <property type="nucleotide sequence ID" value="NZ_JAJQQP010000003.1"/>
</dbReference>
<dbReference type="InterPro" id="IPR016032">
    <property type="entry name" value="Sig_transdc_resp-reg_C-effctor"/>
</dbReference>
<dbReference type="CDD" id="cd06170">
    <property type="entry name" value="LuxR_C_like"/>
    <property type="match status" value="1"/>
</dbReference>
<name>A0ABU2CTE0_9MICO</name>
<keyword evidence="6" id="KW-1185">Reference proteome</keyword>
<dbReference type="PRINTS" id="PR00038">
    <property type="entry name" value="HTHLUXR"/>
</dbReference>
<dbReference type="GO" id="GO:0003677">
    <property type="term" value="F:DNA binding"/>
    <property type="evidence" value="ECO:0007669"/>
    <property type="project" value="UniProtKB-KW"/>
</dbReference>
<dbReference type="Gene3D" id="1.10.10.10">
    <property type="entry name" value="Winged helix-like DNA-binding domain superfamily/Winged helix DNA-binding domain"/>
    <property type="match status" value="1"/>
</dbReference>
<organism evidence="5 6">
    <name type="scientific">Promicromonospora iranensis</name>
    <dbReference type="NCBI Taxonomy" id="1105144"/>
    <lineage>
        <taxon>Bacteria</taxon>
        <taxon>Bacillati</taxon>
        <taxon>Actinomycetota</taxon>
        <taxon>Actinomycetes</taxon>
        <taxon>Micrococcales</taxon>
        <taxon>Promicromonosporaceae</taxon>
        <taxon>Promicromonospora</taxon>
    </lineage>
</organism>
<keyword evidence="2 5" id="KW-0238">DNA-binding</keyword>
<dbReference type="PANTHER" id="PTHR44688">
    <property type="entry name" value="DNA-BINDING TRANSCRIPTIONAL ACTIVATOR DEVR_DOSR"/>
    <property type="match status" value="1"/>
</dbReference>
<reference evidence="5 6" key="1">
    <citation type="submission" date="2023-07" db="EMBL/GenBank/DDBJ databases">
        <title>Sequencing the genomes of 1000 actinobacteria strains.</title>
        <authorList>
            <person name="Klenk H.-P."/>
        </authorList>
    </citation>
    <scope>NUCLEOTIDE SEQUENCE [LARGE SCALE GENOMIC DNA]</scope>
    <source>
        <strain evidence="5 6">DSM 45554</strain>
    </source>
</reference>
<dbReference type="SUPFAM" id="SSF46894">
    <property type="entry name" value="C-terminal effector domain of the bipartite response regulators"/>
    <property type="match status" value="1"/>
</dbReference>
<dbReference type="Pfam" id="PF00196">
    <property type="entry name" value="GerE"/>
    <property type="match status" value="1"/>
</dbReference>
<evidence type="ECO:0000313" key="5">
    <source>
        <dbReference type="EMBL" id="MDR7384607.1"/>
    </source>
</evidence>
<dbReference type="PANTHER" id="PTHR44688:SF16">
    <property type="entry name" value="DNA-BINDING TRANSCRIPTIONAL ACTIVATOR DEVR_DOSR"/>
    <property type="match status" value="1"/>
</dbReference>
<gene>
    <name evidence="5" type="ORF">J2S48_004122</name>
</gene>
<dbReference type="PROSITE" id="PS50043">
    <property type="entry name" value="HTH_LUXR_2"/>
    <property type="match status" value="1"/>
</dbReference>